<protein>
    <submittedName>
        <fullName evidence="3">Predicted protein</fullName>
    </submittedName>
</protein>
<dbReference type="AlphaFoldDB" id="D2UYH0"/>
<dbReference type="InParanoid" id="D2UYH0"/>
<organism evidence="4">
    <name type="scientific">Naegleria gruberi</name>
    <name type="common">Amoeba</name>
    <dbReference type="NCBI Taxonomy" id="5762"/>
    <lineage>
        <taxon>Eukaryota</taxon>
        <taxon>Discoba</taxon>
        <taxon>Heterolobosea</taxon>
        <taxon>Tetramitia</taxon>
        <taxon>Eutetramitia</taxon>
        <taxon>Vahlkampfiidae</taxon>
        <taxon>Naegleria</taxon>
    </lineage>
</organism>
<feature type="compositionally biased region" description="Acidic residues" evidence="2">
    <location>
        <begin position="22"/>
        <end position="46"/>
    </location>
</feature>
<proteinExistence type="predicted"/>
<dbReference type="OrthoDB" id="10422090at2759"/>
<dbReference type="VEuPathDB" id="AmoebaDB:NAEGRDRAFT_45174"/>
<dbReference type="Proteomes" id="UP000006671">
    <property type="component" value="Unassembled WGS sequence"/>
</dbReference>
<feature type="region of interest" description="Disordered" evidence="2">
    <location>
        <begin position="19"/>
        <end position="76"/>
    </location>
</feature>
<keyword evidence="1" id="KW-0175">Coiled coil</keyword>
<dbReference type="GeneID" id="8863831"/>
<reference evidence="3 4" key="1">
    <citation type="journal article" date="2010" name="Cell">
        <title>The genome of Naegleria gruberi illuminates early eukaryotic versatility.</title>
        <authorList>
            <person name="Fritz-Laylin L.K."/>
            <person name="Prochnik S.E."/>
            <person name="Ginger M.L."/>
            <person name="Dacks J.B."/>
            <person name="Carpenter M.L."/>
            <person name="Field M.C."/>
            <person name="Kuo A."/>
            <person name="Paredez A."/>
            <person name="Chapman J."/>
            <person name="Pham J."/>
            <person name="Shu S."/>
            <person name="Neupane R."/>
            <person name="Cipriano M."/>
            <person name="Mancuso J."/>
            <person name="Tu H."/>
            <person name="Salamov A."/>
            <person name="Lindquist E."/>
            <person name="Shapiro H."/>
            <person name="Lucas S."/>
            <person name="Grigoriev I.V."/>
            <person name="Cande W.Z."/>
            <person name="Fulton C."/>
            <person name="Rokhsar D.S."/>
            <person name="Dawson S.C."/>
        </authorList>
    </citation>
    <scope>NUCLEOTIDE SEQUENCE [LARGE SCALE GENOMIC DNA]</scope>
    <source>
        <strain evidence="3 4">NEG-M</strain>
    </source>
</reference>
<evidence type="ECO:0000313" key="4">
    <source>
        <dbReference type="Proteomes" id="UP000006671"/>
    </source>
</evidence>
<feature type="compositionally biased region" description="Low complexity" evidence="2">
    <location>
        <begin position="47"/>
        <end position="58"/>
    </location>
</feature>
<dbReference type="EMBL" id="GG738845">
    <property type="protein sequence ID" value="EFC50474.1"/>
    <property type="molecule type" value="Genomic_DNA"/>
</dbReference>
<dbReference type="RefSeq" id="XP_002683218.1">
    <property type="nucleotide sequence ID" value="XM_002683172.1"/>
</dbReference>
<dbReference type="OMA" id="INEMNIF"/>
<sequence length="526" mass="61035">MFHNTLDVVDKPYILSKKIKFDEDDDSEENRDDSEQDYSSEDDYSSEESSNNQQQQEQLTIHTALPQPESKKPTKSSITDVLIDKFYYETMIEMNIKDINSSNGHLPDFKANINNVNNAKKKSLEEINEDEITSKALLLSLKKDLENEIRFAENDLSDLNEQETILLMGNSRLQSEINFNKTLAEEETSNISDLGELSKIVEMEVEKKESSEQKKIITNLENSDNDAFTNSSIAYNMLKLQYQIEDASRKLEEVNSIHNQHLMAKRRRMIEKLHLKEINQQKLNFEKRVSAETKRIEDKHNHDLQKLLEENRKLEEQEQMLESKLEFVVNEDGEQIMKTMERVMSMLKGREELPDGNYISVSRAIGYYSQLKDATEKNQFTVKLFKKFLREHKEFGFFVFDFEDFYAAAKVEGSSLQSDQLMTTSRNIEEPIPQKVILDPTENLYNNREEMPKFVEQEVPSQQRTPLLRKKSIGNNSMLTRSSNNTSNQGTNRSLNKSEGNATAQDVLKRSMGVLSKINQIKKNNK</sequence>
<dbReference type="KEGG" id="ngr:NAEGRDRAFT_45174"/>
<feature type="region of interest" description="Disordered" evidence="2">
    <location>
        <begin position="455"/>
        <end position="502"/>
    </location>
</feature>
<feature type="coiled-coil region" evidence="1">
    <location>
        <begin position="237"/>
        <end position="331"/>
    </location>
</feature>
<accession>D2UYH0</accession>
<name>D2UYH0_NAEGR</name>
<gene>
    <name evidence="3" type="ORF">NAEGRDRAFT_45174</name>
</gene>
<keyword evidence="4" id="KW-1185">Reference proteome</keyword>
<evidence type="ECO:0000313" key="3">
    <source>
        <dbReference type="EMBL" id="EFC50474.1"/>
    </source>
</evidence>
<feature type="coiled-coil region" evidence="1">
    <location>
        <begin position="135"/>
        <end position="162"/>
    </location>
</feature>
<evidence type="ECO:0000256" key="2">
    <source>
        <dbReference type="SAM" id="MobiDB-lite"/>
    </source>
</evidence>
<evidence type="ECO:0000256" key="1">
    <source>
        <dbReference type="SAM" id="Coils"/>
    </source>
</evidence>
<feature type="compositionally biased region" description="Polar residues" evidence="2">
    <location>
        <begin position="473"/>
        <end position="502"/>
    </location>
</feature>